<dbReference type="Proteomes" id="UP000003986">
    <property type="component" value="Unassembled WGS sequence"/>
</dbReference>
<evidence type="ECO:0000313" key="3">
    <source>
        <dbReference type="Proteomes" id="UP000003986"/>
    </source>
</evidence>
<dbReference type="InterPro" id="IPR036366">
    <property type="entry name" value="PGBDSf"/>
</dbReference>
<proteinExistence type="predicted"/>
<organism evidence="2 3">
    <name type="scientific">Streptomyces filamentosus NRRL 15998</name>
    <dbReference type="NCBI Taxonomy" id="457431"/>
    <lineage>
        <taxon>Bacteria</taxon>
        <taxon>Bacillati</taxon>
        <taxon>Actinomycetota</taxon>
        <taxon>Actinomycetes</taxon>
        <taxon>Kitasatosporales</taxon>
        <taxon>Streptomycetaceae</taxon>
        <taxon>Streptomyces</taxon>
    </lineage>
</organism>
<dbReference type="Gene3D" id="1.10.101.10">
    <property type="entry name" value="PGBD-like superfamily/PGBD"/>
    <property type="match status" value="1"/>
</dbReference>
<gene>
    <name evidence="2" type="ORF">SSGG_06532</name>
</gene>
<evidence type="ECO:0000313" key="2">
    <source>
        <dbReference type="EMBL" id="EFE79165.2"/>
    </source>
</evidence>
<dbReference type="InterPro" id="IPR036365">
    <property type="entry name" value="PGBD-like_sf"/>
</dbReference>
<dbReference type="AlphaFoldDB" id="D6AIB0"/>
<dbReference type="SUPFAM" id="SSF47090">
    <property type="entry name" value="PGBD-like"/>
    <property type="match status" value="1"/>
</dbReference>
<reference evidence="3" key="2">
    <citation type="submission" date="2008-12" db="EMBL/GenBank/DDBJ databases">
        <title>Annotation of Streptomyces roseosporus strain NRRL 15998.</title>
        <authorList>
            <consortium name="The Broad Institute Genome Sequencing Platform"/>
            <consortium name="Broad Institute Microbial Sequencing Center"/>
            <person name="Fischbach M."/>
            <person name="Ward D."/>
            <person name="Young S."/>
            <person name="Kodira C.D."/>
            <person name="Zeng Q."/>
            <person name="Koehrsen M."/>
            <person name="Godfrey P."/>
            <person name="Alvarado L."/>
            <person name="Berlin A.M."/>
            <person name="Borenstein D."/>
            <person name="Chen Z."/>
            <person name="Engels R."/>
            <person name="Freedman E."/>
            <person name="Gellesch M."/>
            <person name="Goldberg J."/>
            <person name="Griggs A."/>
            <person name="Gujja S."/>
            <person name="Heiman D.I."/>
            <person name="Hepburn T.A."/>
            <person name="Howarth C."/>
            <person name="Jen D."/>
            <person name="Larson L."/>
            <person name="Lewis B."/>
            <person name="Mehta T."/>
            <person name="Park D."/>
            <person name="Pearson M."/>
            <person name="Roberts A."/>
            <person name="Saif S."/>
            <person name="Shea T.D."/>
            <person name="Shenoy N."/>
            <person name="Sisk P."/>
            <person name="Stolte C."/>
            <person name="Sykes S.N."/>
            <person name="Walk T."/>
            <person name="White J."/>
            <person name="Yandava C."/>
            <person name="Straight P."/>
            <person name="Clardy J."/>
            <person name="Hung D."/>
            <person name="Kolter R."/>
            <person name="Mekalanos J."/>
            <person name="Walker S."/>
            <person name="Walsh C.T."/>
            <person name="Wieland B.L.C."/>
            <person name="Ilzarbe M."/>
            <person name="Galagan J."/>
            <person name="Nusbaum C."/>
            <person name="Birren B."/>
        </authorList>
    </citation>
    <scope>NUCLEOTIDE SEQUENCE [LARGE SCALE GENOMIC DNA]</scope>
    <source>
        <strain evidence="3">NRRL 15998</strain>
    </source>
</reference>
<protein>
    <submittedName>
        <fullName evidence="2">Predicted protein</fullName>
    </submittedName>
</protein>
<accession>D6AIB0</accession>
<feature type="region of interest" description="Disordered" evidence="1">
    <location>
        <begin position="1"/>
        <end position="39"/>
    </location>
</feature>
<reference evidence="3" key="1">
    <citation type="submission" date="2008-10" db="EMBL/GenBank/DDBJ databases">
        <authorList>
            <person name="Molnar K."/>
        </authorList>
    </citation>
    <scope>NUCLEOTIDE SEQUENCE [LARGE SCALE GENOMIC DNA]</scope>
    <source>
        <strain evidence="3">NRRL 15998</strain>
    </source>
</reference>
<evidence type="ECO:0000256" key="1">
    <source>
        <dbReference type="SAM" id="MobiDB-lite"/>
    </source>
</evidence>
<dbReference type="EMBL" id="DS999644">
    <property type="protein sequence ID" value="EFE79165.2"/>
    <property type="molecule type" value="Genomic_DNA"/>
</dbReference>
<sequence length="187" mass="20332">MLRPDRKRSPGSRNVIQNDMRPIESNAGPPSPRRNRMRSPVSARTLAGVAVVIGIVGGSLAGTGSAIAAPAPTPNPTASPGAPTVLAVQNFGLSKTEAMKAQQFIKAYWDYNDSIDGKLGTKSWMAFQRLFKTHWEYKDAIDGDPGPNTVKAMQRWLKERYKYTGEIDGDAGPLTRAAFKRFANSLV</sequence>
<name>D6AIB0_STRFL</name>
<feature type="compositionally biased region" description="Basic residues" evidence="1">
    <location>
        <begin position="1"/>
        <end position="10"/>
    </location>
</feature>